<dbReference type="InterPro" id="IPR036390">
    <property type="entry name" value="WH_DNA-bd_sf"/>
</dbReference>
<dbReference type="EMBL" id="CP000557">
    <property type="protein sequence ID" value="ABO66611.1"/>
    <property type="molecule type" value="Genomic_DNA"/>
</dbReference>
<dbReference type="InterPro" id="IPR036388">
    <property type="entry name" value="WH-like_DNA-bd_sf"/>
</dbReference>
<dbReference type="HOGENOM" id="CLU_046979_3_0_9"/>
<reference evidence="1 2" key="1">
    <citation type="journal article" date="2007" name="Proc. Natl. Acad. Sci. U.S.A.">
        <title>Genome and proteome of long-chain alkane degrading Geobacillus thermodenitrificans NG80-2 isolated from a deep-subsurface oil reservoir.</title>
        <authorList>
            <person name="Feng L."/>
            <person name="Wang W."/>
            <person name="Cheng J."/>
            <person name="Ren Y."/>
            <person name="Zhao G."/>
            <person name="Gao C."/>
            <person name="Tang Y."/>
            <person name="Liu X."/>
            <person name="Han W."/>
            <person name="Peng X."/>
            <person name="Liu R."/>
            <person name="Wang L."/>
        </authorList>
    </citation>
    <scope>NUCLEOTIDE SEQUENCE [LARGE SCALE GENOMIC DNA]</scope>
    <source>
        <strain evidence="1 2">NG80-2</strain>
    </source>
</reference>
<dbReference type="eggNOG" id="COG4565">
    <property type="taxonomic scope" value="Bacteria"/>
</dbReference>
<evidence type="ECO:0008006" key="3">
    <source>
        <dbReference type="Google" id="ProtNLM"/>
    </source>
</evidence>
<protein>
    <recommendedName>
        <fullName evidence="3">Transcriptional regulator</fullName>
    </recommendedName>
</protein>
<organism evidence="1 2">
    <name type="scientific">Geobacillus thermodenitrificans (strain NG80-2)</name>
    <dbReference type="NCBI Taxonomy" id="420246"/>
    <lineage>
        <taxon>Bacteria</taxon>
        <taxon>Bacillati</taxon>
        <taxon>Bacillota</taxon>
        <taxon>Bacilli</taxon>
        <taxon>Bacillales</taxon>
        <taxon>Anoxybacillaceae</taxon>
        <taxon>Geobacillus</taxon>
    </lineage>
</organism>
<gene>
    <name evidence="1" type="ordered locus">GTNG_1241</name>
</gene>
<evidence type="ECO:0000313" key="1">
    <source>
        <dbReference type="EMBL" id="ABO66611.1"/>
    </source>
</evidence>
<sequence>MQIRVLAIGPRDIEKMIMNVEKEYPELSIHYATYHNEEEVIEIVKKYGAGFQIILFAGSLPYKIAKNNLKLDQSIFFIPFEGTALYRALFQLALNGKYDLQNGTLNISIDNLQKYEVEESLEELEIRVQNIYYDTHSEEFHIEKTTRFHYELWKNGQIDTAITCVGLIYERLIELGVPAVRVLPTRNAVRNTLQIVLMEAQKLKKQNSHIAIGIVDLKEIFEQDDLTEYQLQRRLLALQQSLVDYGEKTQAIIKWIDRRELRFITTREALQLDDQQHSNELTLIHDIFQKTERKVQLGIGIGRSTNEAEMYALEALKKAKASNTDYIIYDANGKIYGPVMQSGILSYSLRNDNEKVLEIAQKANVSSSTINRILSFFKIHGKNSVTAIELAKGLRITPRSARRLLSRLEQAGVVSVTGEEQPVNRGRPRQIYSLLLDQWSMH</sequence>
<dbReference type="Proteomes" id="UP000001578">
    <property type="component" value="Chromosome"/>
</dbReference>
<dbReference type="InterPro" id="IPR043128">
    <property type="entry name" value="Rev_trsase/Diguanyl_cyclase"/>
</dbReference>
<dbReference type="GeneID" id="87621173"/>
<dbReference type="Gene3D" id="3.30.70.270">
    <property type="match status" value="1"/>
</dbReference>
<name>A4IMQ7_GEOTN</name>
<evidence type="ECO:0000313" key="2">
    <source>
        <dbReference type="Proteomes" id="UP000001578"/>
    </source>
</evidence>
<dbReference type="SUPFAM" id="SSF46785">
    <property type="entry name" value="Winged helix' DNA-binding domain"/>
    <property type="match status" value="1"/>
</dbReference>
<dbReference type="KEGG" id="gtn:GTNG_1241"/>
<accession>A4IMQ7</accession>
<proteinExistence type="predicted"/>
<dbReference type="RefSeq" id="WP_011887226.1">
    <property type="nucleotide sequence ID" value="NC_009328.1"/>
</dbReference>
<dbReference type="Gene3D" id="1.10.10.10">
    <property type="entry name" value="Winged helix-like DNA-binding domain superfamily/Winged helix DNA-binding domain"/>
    <property type="match status" value="1"/>
</dbReference>
<dbReference type="AlphaFoldDB" id="A4IMQ7"/>